<dbReference type="EC" id="5.6.2.3" evidence="1"/>
<dbReference type="GO" id="GO:0006281">
    <property type="term" value="P:DNA repair"/>
    <property type="evidence" value="ECO:0007669"/>
    <property type="project" value="UniProtKB-KW"/>
</dbReference>
<keyword evidence="1" id="KW-0233">DNA recombination</keyword>
<dbReference type="EMBL" id="NCKW01015863">
    <property type="protein sequence ID" value="POM61642.1"/>
    <property type="molecule type" value="Genomic_DNA"/>
</dbReference>
<accession>A0A2P4X7W6</accession>
<feature type="domain" description="DNA helicase Pif1-like DEAD-box helicase" evidence="2">
    <location>
        <begin position="158"/>
        <end position="274"/>
    </location>
</feature>
<reference evidence="3 4" key="1">
    <citation type="journal article" date="2017" name="Genome Biol. Evol.">
        <title>Phytophthora megakarya and P. palmivora, closely related causal agents of cacao black pod rot, underwent increases in genome sizes and gene numbers by different mechanisms.</title>
        <authorList>
            <person name="Ali S.S."/>
            <person name="Shao J."/>
            <person name="Lary D.J."/>
            <person name="Kronmiller B."/>
            <person name="Shen D."/>
            <person name="Strem M.D."/>
            <person name="Amoako-Attah I."/>
            <person name="Akrofi A.Y."/>
            <person name="Begoude B.A."/>
            <person name="Ten Hoopen G.M."/>
            <person name="Coulibaly K."/>
            <person name="Kebe B.I."/>
            <person name="Melnick R.L."/>
            <person name="Guiltinan M.J."/>
            <person name="Tyler B.M."/>
            <person name="Meinhardt L.W."/>
            <person name="Bailey B.A."/>
        </authorList>
    </citation>
    <scope>NUCLEOTIDE SEQUENCE [LARGE SCALE GENOMIC DNA]</scope>
    <source>
        <strain evidence="4">sbr112.9</strain>
    </source>
</reference>
<comment type="cofactor">
    <cofactor evidence="1">
        <name>Mg(2+)</name>
        <dbReference type="ChEBI" id="CHEBI:18420"/>
    </cofactor>
</comment>
<keyword evidence="1" id="KW-0234">DNA repair</keyword>
<organism evidence="3 4">
    <name type="scientific">Phytophthora palmivora</name>
    <dbReference type="NCBI Taxonomy" id="4796"/>
    <lineage>
        <taxon>Eukaryota</taxon>
        <taxon>Sar</taxon>
        <taxon>Stramenopiles</taxon>
        <taxon>Oomycota</taxon>
        <taxon>Peronosporomycetes</taxon>
        <taxon>Peronosporales</taxon>
        <taxon>Peronosporaceae</taxon>
        <taxon>Phytophthora</taxon>
    </lineage>
</organism>
<dbReference type="SUPFAM" id="SSF52540">
    <property type="entry name" value="P-loop containing nucleoside triphosphate hydrolases"/>
    <property type="match status" value="1"/>
</dbReference>
<dbReference type="InterPro" id="IPR010285">
    <property type="entry name" value="DNA_helicase_pif1-like_DEAD"/>
</dbReference>
<dbReference type="GO" id="GO:0000723">
    <property type="term" value="P:telomere maintenance"/>
    <property type="evidence" value="ECO:0007669"/>
    <property type="project" value="InterPro"/>
</dbReference>
<evidence type="ECO:0000256" key="1">
    <source>
        <dbReference type="RuleBase" id="RU363044"/>
    </source>
</evidence>
<dbReference type="GO" id="GO:0016887">
    <property type="term" value="F:ATP hydrolysis activity"/>
    <property type="evidence" value="ECO:0007669"/>
    <property type="project" value="RHEA"/>
</dbReference>
<proteinExistence type="inferred from homology"/>
<evidence type="ECO:0000259" key="2">
    <source>
        <dbReference type="Pfam" id="PF05970"/>
    </source>
</evidence>
<dbReference type="InterPro" id="IPR051055">
    <property type="entry name" value="PIF1_helicase"/>
</dbReference>
<dbReference type="GO" id="GO:0043139">
    <property type="term" value="F:5'-3' DNA helicase activity"/>
    <property type="evidence" value="ECO:0007669"/>
    <property type="project" value="UniProtKB-EC"/>
</dbReference>
<protein>
    <recommendedName>
        <fullName evidence="1">ATP-dependent DNA helicase</fullName>
        <ecNumber evidence="1">5.6.2.3</ecNumber>
    </recommendedName>
</protein>
<comment type="caution">
    <text evidence="3">The sequence shown here is derived from an EMBL/GenBank/DDBJ whole genome shotgun (WGS) entry which is preliminary data.</text>
</comment>
<dbReference type="Proteomes" id="UP000237271">
    <property type="component" value="Unassembled WGS sequence"/>
</dbReference>
<dbReference type="GO" id="GO:0005524">
    <property type="term" value="F:ATP binding"/>
    <property type="evidence" value="ECO:0007669"/>
    <property type="project" value="UniProtKB-KW"/>
</dbReference>
<keyword evidence="1" id="KW-0227">DNA damage</keyword>
<keyword evidence="1" id="KW-0547">Nucleotide-binding</keyword>
<dbReference type="Gene3D" id="3.40.50.300">
    <property type="entry name" value="P-loop containing nucleotide triphosphate hydrolases"/>
    <property type="match status" value="1"/>
</dbReference>
<dbReference type="Pfam" id="PF05970">
    <property type="entry name" value="PIF1"/>
    <property type="match status" value="1"/>
</dbReference>
<dbReference type="InterPro" id="IPR027417">
    <property type="entry name" value="P-loop_NTPase"/>
</dbReference>
<keyword evidence="4" id="KW-1185">Reference proteome</keyword>
<dbReference type="AlphaFoldDB" id="A0A2P4X7W6"/>
<comment type="catalytic activity">
    <reaction evidence="1">
        <text>ATP + H2O = ADP + phosphate + H(+)</text>
        <dbReference type="Rhea" id="RHEA:13065"/>
        <dbReference type="ChEBI" id="CHEBI:15377"/>
        <dbReference type="ChEBI" id="CHEBI:15378"/>
        <dbReference type="ChEBI" id="CHEBI:30616"/>
        <dbReference type="ChEBI" id="CHEBI:43474"/>
        <dbReference type="ChEBI" id="CHEBI:456216"/>
        <dbReference type="EC" id="5.6.2.3"/>
    </reaction>
</comment>
<dbReference type="PANTHER" id="PTHR47642">
    <property type="entry name" value="ATP-DEPENDENT DNA HELICASE"/>
    <property type="match status" value="1"/>
</dbReference>
<keyword evidence="1" id="KW-0378">Hydrolase</keyword>
<evidence type="ECO:0000313" key="3">
    <source>
        <dbReference type="EMBL" id="POM61642.1"/>
    </source>
</evidence>
<comment type="similarity">
    <text evidence="1">Belongs to the helicase family.</text>
</comment>
<keyword evidence="1" id="KW-0067">ATP-binding</keyword>
<keyword evidence="1" id="KW-0347">Helicase</keyword>
<dbReference type="OrthoDB" id="129312at2759"/>
<gene>
    <name evidence="3" type="ORF">PHPALM_29314</name>
</gene>
<dbReference type="GO" id="GO:0006310">
    <property type="term" value="P:DNA recombination"/>
    <property type="evidence" value="ECO:0007669"/>
    <property type="project" value="UniProtKB-KW"/>
</dbReference>
<sequence>MAVEITTQNQMLSNVASRAASPFAQLTSFKSFPHMALESSRFPLVGFLKQWVKDNSTDNKLIAEVGENDSSNWPTQVVELIRDALQPENMLWSSDEDARLSGNQFPTLAAVSKEFPSYPLQHVAFCKIGKSLLTRWLKTHPSQSDYQGSNFEHQLSRDQLLFFLGGAGGTGKSRIIDSVTRLCGGWKRDTCVLKTGLTGKAVTLFQGRTLASFILSLERSKTAHFLSVDIFVIDEVSMLTKPDWLKLDRLLRRYKRVPGVPFGGIHIVLVGDFPSCLLLEQIRSILTLATEPCGEVGEHFTAQSIARPKSGGVLDQVLDSIQVGV</sequence>
<evidence type="ECO:0000313" key="4">
    <source>
        <dbReference type="Proteomes" id="UP000237271"/>
    </source>
</evidence>
<name>A0A2P4X7W6_9STRA</name>